<dbReference type="Gene3D" id="2.60.40.3180">
    <property type="entry name" value="Transcription factor COE1, DNA-binding domain"/>
    <property type="match status" value="1"/>
</dbReference>
<evidence type="ECO:0000259" key="3">
    <source>
        <dbReference type="Pfam" id="PF16422"/>
    </source>
</evidence>
<reference evidence="4" key="2">
    <citation type="submission" date="2025-09" db="UniProtKB">
        <authorList>
            <consortium name="Ensembl"/>
        </authorList>
    </citation>
    <scope>IDENTIFICATION</scope>
</reference>
<evidence type="ECO:0000313" key="5">
    <source>
        <dbReference type="Proteomes" id="UP000694561"/>
    </source>
</evidence>
<keyword evidence="1" id="KW-0217">Developmental protein</keyword>
<comment type="subcellular location">
    <subcellularLocation>
        <location evidence="1">Nucleus</location>
    </subcellularLocation>
</comment>
<keyword evidence="1" id="KW-0805">Transcription regulation</keyword>
<dbReference type="Proteomes" id="UP000694561">
    <property type="component" value="Unplaced"/>
</dbReference>
<keyword evidence="1" id="KW-0863">Zinc-finger</keyword>
<dbReference type="GO" id="GO:0008270">
    <property type="term" value="F:zinc ion binding"/>
    <property type="evidence" value="ECO:0007669"/>
    <property type="project" value="UniProtKB-KW"/>
</dbReference>
<keyword evidence="1" id="KW-0539">Nucleus</keyword>
<keyword evidence="1" id="KW-0238">DNA-binding</keyword>
<keyword evidence="5" id="KW-1185">Reference proteome</keyword>
<dbReference type="InterPro" id="IPR038173">
    <property type="entry name" value="COE_DBD_sf"/>
</dbReference>
<dbReference type="GO" id="GO:0003677">
    <property type="term" value="F:DNA binding"/>
    <property type="evidence" value="ECO:0007669"/>
    <property type="project" value="UniProtKB-KW"/>
</dbReference>
<reference evidence="4" key="1">
    <citation type="submission" date="2025-08" db="UniProtKB">
        <authorList>
            <consortium name="Ensembl"/>
        </authorList>
    </citation>
    <scope>IDENTIFICATION</scope>
</reference>
<feature type="domain" description="Transcription factor COE DNA-binding" evidence="3">
    <location>
        <begin position="24"/>
        <end position="171"/>
    </location>
</feature>
<sequence>MFGIQQSIEWSGSSMKEEPPVSGRNAVRTWMQGAGVLDANTAAQSGVGLARAHFPKQPPSNMRKSNFFRFVLALYDRQGQPAEIEGTALAGFMEKEKVSGRLGRRAPPRGQSIRMRTQRDFYVRLIDSMTKQMTYEGQDENPEMRRVLPTHEITCSMGGFICCPRTCGESNLKTLQVEIK</sequence>
<dbReference type="InterPro" id="IPR032200">
    <property type="entry name" value="COE_DBD"/>
</dbReference>
<dbReference type="GO" id="GO:0006355">
    <property type="term" value="P:regulation of DNA-templated transcription"/>
    <property type="evidence" value="ECO:0007669"/>
    <property type="project" value="InterPro"/>
</dbReference>
<keyword evidence="1" id="KW-0862">Zinc</keyword>
<protein>
    <recommendedName>
        <fullName evidence="3">Transcription factor COE DNA-binding domain-containing protein</fullName>
    </recommendedName>
</protein>
<feature type="region of interest" description="Disordered" evidence="2">
    <location>
        <begin position="1"/>
        <end position="21"/>
    </location>
</feature>
<dbReference type="InterPro" id="IPR003523">
    <property type="entry name" value="Transcription_factor_COE"/>
</dbReference>
<dbReference type="PANTHER" id="PTHR10747">
    <property type="entry name" value="TRANSCRIPTION FACTOR COE FAMILY MEMBER"/>
    <property type="match status" value="1"/>
</dbReference>
<evidence type="ECO:0000313" key="4">
    <source>
        <dbReference type="Ensembl" id="ENSMMNP00015022210.1"/>
    </source>
</evidence>
<evidence type="ECO:0000256" key="2">
    <source>
        <dbReference type="SAM" id="MobiDB-lite"/>
    </source>
</evidence>
<dbReference type="GO" id="GO:0005634">
    <property type="term" value="C:nucleus"/>
    <property type="evidence" value="ECO:0007669"/>
    <property type="project" value="UniProtKB-SubCell"/>
</dbReference>
<dbReference type="Ensembl" id="ENSMMNT00015024418.1">
    <property type="protein sequence ID" value="ENSMMNP00015022210.1"/>
    <property type="gene ID" value="ENSMMNG00015016327.1"/>
</dbReference>
<keyword evidence="1" id="KW-0479">Metal-binding</keyword>
<keyword evidence="1" id="KW-0804">Transcription</keyword>
<comment type="similarity">
    <text evidence="1">Belongs to the COE family.</text>
</comment>
<dbReference type="GeneTree" id="ENSGT00950000182859"/>
<accession>A0A8C6C2P4</accession>
<proteinExistence type="inferred from homology"/>
<evidence type="ECO:0000256" key="1">
    <source>
        <dbReference type="RuleBase" id="RU004489"/>
    </source>
</evidence>
<name>A0A8C6C2P4_MONMO</name>
<dbReference type="AlphaFoldDB" id="A0A8C6C2P4"/>
<dbReference type="Pfam" id="PF16422">
    <property type="entry name" value="COE1_DBD"/>
    <property type="match status" value="1"/>
</dbReference>
<feature type="compositionally biased region" description="Polar residues" evidence="2">
    <location>
        <begin position="1"/>
        <end position="14"/>
    </location>
</feature>
<organism evidence="4 5">
    <name type="scientific">Monodon monoceros</name>
    <name type="common">Narwhal</name>
    <name type="synonym">Ceratodon monodon</name>
    <dbReference type="NCBI Taxonomy" id="40151"/>
    <lineage>
        <taxon>Eukaryota</taxon>
        <taxon>Metazoa</taxon>
        <taxon>Chordata</taxon>
        <taxon>Craniata</taxon>
        <taxon>Vertebrata</taxon>
        <taxon>Euteleostomi</taxon>
        <taxon>Mammalia</taxon>
        <taxon>Eutheria</taxon>
        <taxon>Laurasiatheria</taxon>
        <taxon>Artiodactyla</taxon>
        <taxon>Whippomorpha</taxon>
        <taxon>Cetacea</taxon>
        <taxon>Odontoceti</taxon>
        <taxon>Monodontidae</taxon>
        <taxon>Monodon</taxon>
    </lineage>
</organism>
<dbReference type="FunFam" id="2.60.40.3180:FF:000004">
    <property type="entry name" value="Transcription factor COE1"/>
    <property type="match status" value="1"/>
</dbReference>